<comment type="caution">
    <text evidence="2">The sequence shown here is derived from an EMBL/GenBank/DDBJ whole genome shotgun (WGS) entry which is preliminary data.</text>
</comment>
<protein>
    <submittedName>
        <fullName evidence="2">Nuclear transport factor 2 family protein</fullName>
    </submittedName>
</protein>
<dbReference type="GeneID" id="57660858"/>
<dbReference type="SUPFAM" id="SSF54427">
    <property type="entry name" value="NTF2-like"/>
    <property type="match status" value="1"/>
</dbReference>
<evidence type="ECO:0000313" key="2">
    <source>
        <dbReference type="EMBL" id="NWC16449.1"/>
    </source>
</evidence>
<dbReference type="EMBL" id="JACAQE010000007">
    <property type="protein sequence ID" value="NWC16449.1"/>
    <property type="molecule type" value="Genomic_DNA"/>
</dbReference>
<dbReference type="InterPro" id="IPR032710">
    <property type="entry name" value="NTF2-like_dom_sf"/>
</dbReference>
<dbReference type="Proteomes" id="UP000517547">
    <property type="component" value="Unassembled WGS sequence"/>
</dbReference>
<dbReference type="InterPro" id="IPR037401">
    <property type="entry name" value="SnoaL-like"/>
</dbReference>
<dbReference type="AlphaFoldDB" id="A0A7Y7Y1Y2"/>
<gene>
    <name evidence="2" type="ORF">HX845_22520</name>
</gene>
<evidence type="ECO:0000259" key="1">
    <source>
        <dbReference type="Pfam" id="PF12680"/>
    </source>
</evidence>
<dbReference type="Pfam" id="PF12680">
    <property type="entry name" value="SnoaL_2"/>
    <property type="match status" value="1"/>
</dbReference>
<accession>A0A7Y7Y1Y2</accession>
<organism evidence="2 3">
    <name type="scientific">Pseudomonas gingeri</name>
    <dbReference type="NCBI Taxonomy" id="117681"/>
    <lineage>
        <taxon>Bacteria</taxon>
        <taxon>Pseudomonadati</taxon>
        <taxon>Pseudomonadota</taxon>
        <taxon>Gammaproteobacteria</taxon>
        <taxon>Pseudomonadales</taxon>
        <taxon>Pseudomonadaceae</taxon>
        <taxon>Pseudomonas</taxon>
    </lineage>
</organism>
<dbReference type="Gene3D" id="3.10.450.50">
    <property type="match status" value="1"/>
</dbReference>
<proteinExistence type="predicted"/>
<dbReference type="RefSeq" id="WP_017125829.1">
    <property type="nucleotide sequence ID" value="NZ_JACAOR010000007.1"/>
</dbReference>
<evidence type="ECO:0000313" key="3">
    <source>
        <dbReference type="Proteomes" id="UP000517547"/>
    </source>
</evidence>
<sequence>MNTLSATTTLAPAIEAYIAAANARDTSAVESFFAADANVFDEGQHRVGTLAIAQWMDETARKYQPRVEVLDVAQRTGKVLVKQLVSGSFPGSPVELRYVFRLNEQGKIARLDISL</sequence>
<feature type="domain" description="SnoaL-like" evidence="1">
    <location>
        <begin position="14"/>
        <end position="110"/>
    </location>
</feature>
<name>A0A7Y7Y1Y2_9PSED</name>
<reference evidence="2 3" key="1">
    <citation type="submission" date="2020-04" db="EMBL/GenBank/DDBJ databases">
        <title>Molecular characterization of pseudomonads from Agaricus bisporus reveal novel blotch 2 pathogens in Western Europe.</title>
        <authorList>
            <person name="Taparia T."/>
            <person name="Krijger M."/>
            <person name="Haynes E."/>
            <person name="Elpinstone J.G."/>
            <person name="Noble R."/>
            <person name="Van Der Wolf J."/>
        </authorList>
    </citation>
    <scope>NUCLEOTIDE SEQUENCE [LARGE SCALE GENOMIC DNA]</scope>
    <source>
        <strain evidence="2 3">IPO3738</strain>
    </source>
</reference>